<evidence type="ECO:0000313" key="2">
    <source>
        <dbReference type="EMBL" id="AMD85097.1"/>
    </source>
</evidence>
<evidence type="ECO:0000256" key="1">
    <source>
        <dbReference type="SAM" id="Coils"/>
    </source>
</evidence>
<evidence type="ECO:0008006" key="6">
    <source>
        <dbReference type="Google" id="ProtNLM"/>
    </source>
</evidence>
<dbReference type="EMBL" id="CP014227">
    <property type="protein sequence ID" value="AMD85097.1"/>
    <property type="molecule type" value="Genomic_DNA"/>
</dbReference>
<dbReference type="KEGG" id="chg:AXF12_05925"/>
<keyword evidence="4" id="KW-1185">Reference proteome</keyword>
<organism evidence="3 5">
    <name type="scientific">Capnocytophaga haemolytica</name>
    <dbReference type="NCBI Taxonomy" id="45243"/>
    <lineage>
        <taxon>Bacteria</taxon>
        <taxon>Pseudomonadati</taxon>
        <taxon>Bacteroidota</taxon>
        <taxon>Flavobacteriia</taxon>
        <taxon>Flavobacteriales</taxon>
        <taxon>Flavobacteriaceae</taxon>
        <taxon>Capnocytophaga</taxon>
    </lineage>
</organism>
<accession>A0AAX2GYC1</accession>
<gene>
    <name evidence="2" type="ORF">AXF12_05925</name>
    <name evidence="3" type="ORF">SAMEA44541418_00533</name>
</gene>
<reference evidence="2 4" key="1">
    <citation type="submission" date="2016-02" db="EMBL/GenBank/DDBJ databases">
        <authorList>
            <person name="Holder M.E."/>
            <person name="Ajami N.J."/>
            <person name="Petrosino J.F."/>
        </authorList>
    </citation>
    <scope>NUCLEOTIDE SEQUENCE [LARGE SCALE GENOMIC DNA]</scope>
    <source>
        <strain evidence="2 4">CCUG 32990</strain>
    </source>
</reference>
<keyword evidence="1" id="KW-0175">Coiled coil</keyword>
<sequence>MKETKNAKAIEELYNVLKRHSKQLQMMYDELQEAYKKAGNDDFSKDSVLIIRYKLELSEENAYAGIDVLRMKQNLNNNNIKNK</sequence>
<dbReference type="RefSeq" id="WP_066429176.1">
    <property type="nucleotide sequence ID" value="NZ_CP014227.1"/>
</dbReference>
<dbReference type="Proteomes" id="UP000065822">
    <property type="component" value="Chromosome"/>
</dbReference>
<dbReference type="AlphaFoldDB" id="A0AAX2GYC1"/>
<evidence type="ECO:0000313" key="5">
    <source>
        <dbReference type="Proteomes" id="UP000215539"/>
    </source>
</evidence>
<dbReference type="Proteomes" id="UP000215539">
    <property type="component" value="Chromosome 1"/>
</dbReference>
<dbReference type="EMBL" id="LT906449">
    <property type="protein sequence ID" value="SNV05060.1"/>
    <property type="molecule type" value="Genomic_DNA"/>
</dbReference>
<name>A0AAX2GYC1_9FLAO</name>
<evidence type="ECO:0000313" key="4">
    <source>
        <dbReference type="Proteomes" id="UP000065822"/>
    </source>
</evidence>
<evidence type="ECO:0000313" key="3">
    <source>
        <dbReference type="EMBL" id="SNV05060.1"/>
    </source>
</evidence>
<feature type="coiled-coil region" evidence="1">
    <location>
        <begin position="10"/>
        <end position="41"/>
    </location>
</feature>
<reference evidence="3 5" key="2">
    <citation type="submission" date="2017-06" db="EMBL/GenBank/DDBJ databases">
        <authorList>
            <consortium name="Pathogen Informatics"/>
        </authorList>
    </citation>
    <scope>NUCLEOTIDE SEQUENCE [LARGE SCALE GENOMIC DNA]</scope>
    <source>
        <strain evidence="3 5">NCTC12947</strain>
    </source>
</reference>
<proteinExistence type="predicted"/>
<protein>
    <recommendedName>
        <fullName evidence="6">Phage protein</fullName>
    </recommendedName>
</protein>